<gene>
    <name evidence="2" type="ORF">BZL30_3710</name>
</gene>
<keyword evidence="1" id="KW-0472">Membrane</keyword>
<evidence type="ECO:0000256" key="1">
    <source>
        <dbReference type="SAM" id="Phobius"/>
    </source>
</evidence>
<sequence>MQRVSQVLRDFSRNTMEVTMRGRGVVGAIVLVWLLIGVFATWQRGYFKGEQTSCASAGTVAVTVIAGPLNYFGVNPKVTNCRLPQPSSMQLVDHLPSM</sequence>
<evidence type="ECO:0000313" key="2">
    <source>
        <dbReference type="EMBL" id="OOK75494.1"/>
    </source>
</evidence>
<protein>
    <submittedName>
        <fullName evidence="2">Uncharacterized protein</fullName>
    </submittedName>
</protein>
<reference evidence="2 3" key="1">
    <citation type="submission" date="2017-02" db="EMBL/GenBank/DDBJ databases">
        <title>Complete genome sequences of Mycobacterium kansasii strains isolated from rhesus macaques.</title>
        <authorList>
            <person name="Panda A."/>
            <person name="Nagaraj S."/>
            <person name="Zhao X."/>
            <person name="Tettelin H."/>
            <person name="Detolla L.J."/>
        </authorList>
    </citation>
    <scope>NUCLEOTIDE SEQUENCE [LARGE SCALE GENOMIC DNA]</scope>
    <source>
        <strain evidence="2 3">11-3813</strain>
    </source>
</reference>
<dbReference type="Proteomes" id="UP000189229">
    <property type="component" value="Unassembled WGS sequence"/>
</dbReference>
<dbReference type="EMBL" id="MVBM01000003">
    <property type="protein sequence ID" value="OOK75494.1"/>
    <property type="molecule type" value="Genomic_DNA"/>
</dbReference>
<proteinExistence type="predicted"/>
<keyword evidence="1" id="KW-1133">Transmembrane helix</keyword>
<dbReference type="AlphaFoldDB" id="A0A1V3X8D2"/>
<feature type="transmembrane region" description="Helical" evidence="1">
    <location>
        <begin position="20"/>
        <end position="42"/>
    </location>
</feature>
<organism evidence="2 3">
    <name type="scientific">Mycobacterium kansasii</name>
    <dbReference type="NCBI Taxonomy" id="1768"/>
    <lineage>
        <taxon>Bacteria</taxon>
        <taxon>Bacillati</taxon>
        <taxon>Actinomycetota</taxon>
        <taxon>Actinomycetes</taxon>
        <taxon>Mycobacteriales</taxon>
        <taxon>Mycobacteriaceae</taxon>
        <taxon>Mycobacterium</taxon>
    </lineage>
</organism>
<comment type="caution">
    <text evidence="2">The sequence shown here is derived from an EMBL/GenBank/DDBJ whole genome shotgun (WGS) entry which is preliminary data.</text>
</comment>
<name>A0A1V3X8D2_MYCKA</name>
<evidence type="ECO:0000313" key="3">
    <source>
        <dbReference type="Proteomes" id="UP000189229"/>
    </source>
</evidence>
<accession>A0A1V3X8D2</accession>
<keyword evidence="1" id="KW-0812">Transmembrane</keyword>